<dbReference type="GO" id="GO:0000155">
    <property type="term" value="F:phosphorelay sensor kinase activity"/>
    <property type="evidence" value="ECO:0007669"/>
    <property type="project" value="UniProtKB-UniRule"/>
</dbReference>
<evidence type="ECO:0000256" key="9">
    <source>
        <dbReference type="SAM" id="Coils"/>
    </source>
</evidence>
<evidence type="ECO:0000256" key="2">
    <source>
        <dbReference type="ARBA" id="ARBA00022553"/>
    </source>
</evidence>
<dbReference type="EC" id="2.7.13.3" evidence="8"/>
<protein>
    <recommendedName>
        <fullName evidence="8">Sensor protein</fullName>
        <ecNumber evidence="8">2.7.13.3</ecNumber>
    </recommendedName>
</protein>
<dbReference type="InterPro" id="IPR003594">
    <property type="entry name" value="HATPase_dom"/>
</dbReference>
<reference evidence="15" key="1">
    <citation type="submission" date="2016-09" db="EMBL/GenBank/DDBJ databases">
        <title>Genome Sequence of Bathymodiolus thermophilus sulfur-oxidizing gill endosymbiont.</title>
        <authorList>
            <person name="Ponnudurai R."/>
            <person name="Kleiner M."/>
            <person name="Sayavedra L."/>
            <person name="Thuermer A."/>
            <person name="Felbeck H."/>
            <person name="Schlueter R."/>
            <person name="Schweder T."/>
            <person name="Markert S."/>
        </authorList>
    </citation>
    <scope>NUCLEOTIDE SEQUENCE [LARGE SCALE GENOMIC DNA]</scope>
    <source>
        <strain evidence="15">BAT/CrabSpa'14</strain>
    </source>
</reference>
<keyword evidence="7 8" id="KW-0902">Two-component regulatory system</keyword>
<dbReference type="PIRSF" id="PIRSF003167">
    <property type="entry name" value="STHK_NarX/NarQ"/>
    <property type="match status" value="1"/>
</dbReference>
<dbReference type="PANTHER" id="PTHR24421:SF10">
    <property type="entry name" value="NITRATE_NITRITE SENSOR PROTEIN NARQ"/>
    <property type="match status" value="1"/>
</dbReference>
<keyword evidence="8" id="KW-0997">Cell inner membrane</keyword>
<dbReference type="SMART" id="SM00065">
    <property type="entry name" value="GAF"/>
    <property type="match status" value="1"/>
</dbReference>
<evidence type="ECO:0000256" key="10">
    <source>
        <dbReference type="SAM" id="Phobius"/>
    </source>
</evidence>
<keyword evidence="2" id="KW-0597">Phosphoprotein</keyword>
<dbReference type="KEGG" id="bthg:MS2017_0146"/>
<organism evidence="14 15">
    <name type="scientific">Bathymodiolus thermophilus thioautotrophic gill symbiont</name>
    <dbReference type="NCBI Taxonomy" id="2360"/>
    <lineage>
        <taxon>Bacteria</taxon>
        <taxon>Pseudomonadati</taxon>
        <taxon>Pseudomonadota</taxon>
        <taxon>Gammaproteobacteria</taxon>
        <taxon>sulfur-oxidizing symbionts</taxon>
    </lineage>
</organism>
<dbReference type="AlphaFoldDB" id="A0A1J5UF26"/>
<dbReference type="SUPFAM" id="SSF55874">
    <property type="entry name" value="ATPase domain of HSP90 chaperone/DNA topoisomerase II/histidine kinase"/>
    <property type="match status" value="1"/>
</dbReference>
<keyword evidence="8 10" id="KW-0472">Membrane</keyword>
<dbReference type="GO" id="GO:0005524">
    <property type="term" value="F:ATP binding"/>
    <property type="evidence" value="ECO:0007669"/>
    <property type="project" value="UniProtKB-UniRule"/>
</dbReference>
<sequence length="494" mass="55985">MNIKTKFYLYFLITVILSPLLLYELVMVFQAFNGVDVALVLLILLVYLGLYLSIRKDFLLPFSDLQQWVYEYNIDQSARLSDTQKTTFQPVAAAINHLIEENQYLYDDMENVLQKQIQRLSQKSAFLETLYGVSSKLNTMHSSEELFEYFLDIFMNMTGADSAVARRLTVDGEMHLVAQRGVIDKQGQVLDVLSSDCFCGEVAMAQDTCVQFSVHTCAKCVGKKSATKAHVGTIFVPLRYHGKTLGVFNLFFDSEPSLAFDERALLESIAENIAIALDKARLDEETKRMELSQEGLFLSQEIHDSLAQTIYSLKLQVTVLEDMLKQDSKEDASKKVASLQSNITQANQELRELMCNFRVPLDPKGIEASLENLANRFRIEEGIATYLQVEGKFDFTPETEMQIMRITQEALSNIRKHAKARNVRILLSAEPHFQLLIEDDGIGFKKIQFDAEVMGNNIGMNIMQERATRIGAHIEIESEADEGTRVIVTFGENL</sequence>
<evidence type="ECO:0000259" key="11">
    <source>
        <dbReference type="SMART" id="SM00065"/>
    </source>
</evidence>
<dbReference type="SMART" id="SM00387">
    <property type="entry name" value="HATPase_c"/>
    <property type="match status" value="1"/>
</dbReference>
<gene>
    <name evidence="14" type="ORF">BGC33_10820</name>
    <name evidence="13" type="ORF">MS2017_0146</name>
</gene>
<evidence type="ECO:0000313" key="16">
    <source>
        <dbReference type="Proteomes" id="UP000278334"/>
    </source>
</evidence>
<evidence type="ECO:0000259" key="12">
    <source>
        <dbReference type="SMART" id="SM00387"/>
    </source>
</evidence>
<keyword evidence="4 8" id="KW-0547">Nucleotide-binding</keyword>
<dbReference type="EMBL" id="MIQH01000630">
    <property type="protein sequence ID" value="OIR24509.1"/>
    <property type="molecule type" value="Genomic_DNA"/>
</dbReference>
<accession>A0A1J5UF26</accession>
<evidence type="ECO:0000313" key="15">
    <source>
        <dbReference type="Proteomes" id="UP000182798"/>
    </source>
</evidence>
<keyword evidence="5 8" id="KW-0418">Kinase</keyword>
<dbReference type="Proteomes" id="UP000278334">
    <property type="component" value="Chromosome"/>
</dbReference>
<dbReference type="InterPro" id="IPR029016">
    <property type="entry name" value="GAF-like_dom_sf"/>
</dbReference>
<evidence type="ECO:0000256" key="4">
    <source>
        <dbReference type="ARBA" id="ARBA00022741"/>
    </source>
</evidence>
<dbReference type="Gene3D" id="3.30.450.40">
    <property type="match status" value="1"/>
</dbReference>
<dbReference type="GO" id="GO:0046983">
    <property type="term" value="F:protein dimerization activity"/>
    <property type="evidence" value="ECO:0007669"/>
    <property type="project" value="UniProtKB-UniRule"/>
</dbReference>
<feature type="domain" description="GAF" evidence="11">
    <location>
        <begin position="142"/>
        <end position="287"/>
    </location>
</feature>
<evidence type="ECO:0000256" key="5">
    <source>
        <dbReference type="ARBA" id="ARBA00022777"/>
    </source>
</evidence>
<keyword evidence="9" id="KW-0175">Coiled coil</keyword>
<dbReference type="Gene3D" id="3.30.565.10">
    <property type="entry name" value="Histidine kinase-like ATPase, C-terminal domain"/>
    <property type="match status" value="1"/>
</dbReference>
<evidence type="ECO:0000256" key="7">
    <source>
        <dbReference type="ARBA" id="ARBA00023012"/>
    </source>
</evidence>
<name>A0A1J5UF26_9GAMM</name>
<proteinExistence type="predicted"/>
<comment type="catalytic activity">
    <reaction evidence="1 8">
        <text>ATP + protein L-histidine = ADP + protein N-phospho-L-histidine.</text>
        <dbReference type="EC" id="2.7.13.3"/>
    </reaction>
</comment>
<evidence type="ECO:0000313" key="13">
    <source>
        <dbReference type="EMBL" id="AYQ55905.1"/>
    </source>
</evidence>
<dbReference type="GO" id="GO:0005886">
    <property type="term" value="C:plasma membrane"/>
    <property type="evidence" value="ECO:0007669"/>
    <property type="project" value="UniProtKB-SubCell"/>
</dbReference>
<dbReference type="InterPro" id="IPR050482">
    <property type="entry name" value="Sensor_HK_TwoCompSys"/>
</dbReference>
<comment type="subcellular location">
    <subcellularLocation>
        <location evidence="8">Cell inner membrane</location>
    </subcellularLocation>
</comment>
<dbReference type="Pfam" id="PF13185">
    <property type="entry name" value="GAF_2"/>
    <property type="match status" value="1"/>
</dbReference>
<evidence type="ECO:0000256" key="6">
    <source>
        <dbReference type="ARBA" id="ARBA00022840"/>
    </source>
</evidence>
<dbReference type="SUPFAM" id="SSF55781">
    <property type="entry name" value="GAF domain-like"/>
    <property type="match status" value="1"/>
</dbReference>
<dbReference type="InterPro" id="IPR036890">
    <property type="entry name" value="HATPase_C_sf"/>
</dbReference>
<dbReference type="Proteomes" id="UP000182798">
    <property type="component" value="Unassembled WGS sequence"/>
</dbReference>
<keyword evidence="10" id="KW-1133">Transmembrane helix</keyword>
<reference evidence="13 16" key="3">
    <citation type="submission" date="2017-11" db="EMBL/GenBank/DDBJ databases">
        <title>Genome sequence of the bacterial symbiont EPR9N from a vent mussel Bathymodiolus thermophilus.</title>
        <authorList>
            <person name="Won Y.-J."/>
        </authorList>
    </citation>
    <scope>NUCLEOTIDE SEQUENCE [LARGE SCALE GENOMIC DNA]</scope>
    <source>
        <strain evidence="13 16">EPR9N</strain>
    </source>
</reference>
<dbReference type="InterPro" id="IPR003018">
    <property type="entry name" value="GAF"/>
</dbReference>
<keyword evidence="8" id="KW-1003">Cell membrane</keyword>
<dbReference type="PANTHER" id="PTHR24421">
    <property type="entry name" value="NITRATE/NITRITE SENSOR PROTEIN NARX-RELATED"/>
    <property type="match status" value="1"/>
</dbReference>
<dbReference type="Gene3D" id="1.20.5.1930">
    <property type="match status" value="1"/>
</dbReference>
<feature type="transmembrane region" description="Helical" evidence="10">
    <location>
        <begin position="7"/>
        <end position="31"/>
    </location>
</feature>
<keyword evidence="6 8" id="KW-0067">ATP-binding</keyword>
<dbReference type="InterPro" id="IPR016380">
    <property type="entry name" value="Sig_transdc_His_kin_NarX/NarQ"/>
</dbReference>
<keyword evidence="10" id="KW-0812">Transmembrane</keyword>
<dbReference type="InterPro" id="IPR011712">
    <property type="entry name" value="Sig_transdc_His_kin_sub3_dim/P"/>
</dbReference>
<keyword evidence="3 8" id="KW-0808">Transferase</keyword>
<dbReference type="CDD" id="cd16917">
    <property type="entry name" value="HATPase_UhpB-NarQ-NarX-like"/>
    <property type="match status" value="1"/>
</dbReference>
<evidence type="ECO:0000256" key="8">
    <source>
        <dbReference type="PIRNR" id="PIRNR003167"/>
    </source>
</evidence>
<evidence type="ECO:0000256" key="1">
    <source>
        <dbReference type="ARBA" id="ARBA00000085"/>
    </source>
</evidence>
<dbReference type="RefSeq" id="WP_071564594.1">
    <property type="nucleotide sequence ID" value="NZ_CAESAR020000002.1"/>
</dbReference>
<dbReference type="Pfam" id="PF02518">
    <property type="entry name" value="HATPase_c"/>
    <property type="match status" value="1"/>
</dbReference>
<dbReference type="OrthoDB" id="9811306at2"/>
<dbReference type="EMBL" id="CP024634">
    <property type="protein sequence ID" value="AYQ55905.1"/>
    <property type="molecule type" value="Genomic_DNA"/>
</dbReference>
<reference evidence="14" key="2">
    <citation type="journal article" date="2017" name="Stand. Genomic Sci.">
        <title>Genome sequence of the sulfur-oxidizing Bathymodiolus thermophilus gill endosymbiont.</title>
        <authorList>
            <person name="Ponnudurai R."/>
            <person name="Sayavedra L."/>
            <person name="Kleiner M."/>
            <person name="Heiden S.E."/>
            <person name="Thurmer A."/>
            <person name="Felbeck H."/>
            <person name="Schluter R."/>
            <person name="Sievert S.M."/>
            <person name="Daniel R."/>
            <person name="Schweder T."/>
            <person name="Markert S."/>
        </authorList>
    </citation>
    <scope>NUCLEOTIDE SEQUENCE</scope>
    <source>
        <strain evidence="14">BAT/CrabSpa'14</strain>
    </source>
</reference>
<feature type="coiled-coil region" evidence="9">
    <location>
        <begin position="329"/>
        <end position="356"/>
    </location>
</feature>
<evidence type="ECO:0000313" key="14">
    <source>
        <dbReference type="EMBL" id="OIR24509.1"/>
    </source>
</evidence>
<evidence type="ECO:0000256" key="3">
    <source>
        <dbReference type="ARBA" id="ARBA00022679"/>
    </source>
</evidence>
<feature type="domain" description="Histidine kinase/HSP90-like ATPase" evidence="12">
    <location>
        <begin position="398"/>
        <end position="494"/>
    </location>
</feature>
<dbReference type="Pfam" id="PF07730">
    <property type="entry name" value="HisKA_3"/>
    <property type="match status" value="1"/>
</dbReference>
<feature type="transmembrane region" description="Helical" evidence="10">
    <location>
        <begin position="37"/>
        <end position="54"/>
    </location>
</feature>